<dbReference type="EMBL" id="NMUH01003815">
    <property type="protein sequence ID" value="MQM07183.1"/>
    <property type="molecule type" value="Genomic_DNA"/>
</dbReference>
<evidence type="ECO:0000313" key="6">
    <source>
        <dbReference type="Proteomes" id="UP000652761"/>
    </source>
</evidence>
<dbReference type="AlphaFoldDB" id="A0A843W7W2"/>
<dbReference type="GO" id="GO:0005739">
    <property type="term" value="C:mitochondrion"/>
    <property type="evidence" value="ECO:0007669"/>
    <property type="project" value="TreeGrafter"/>
</dbReference>
<keyword evidence="3" id="KW-0663">Pyridoxal phosphate</keyword>
<dbReference type="OrthoDB" id="10265628at2759"/>
<comment type="cofactor">
    <cofactor evidence="2">
        <name>pyridoxal 5'-phosphate</name>
        <dbReference type="ChEBI" id="CHEBI:597326"/>
    </cofactor>
</comment>
<name>A0A843W7W2_COLES</name>
<protein>
    <recommendedName>
        <fullName evidence="4">Serine hydroxymethyltransferase-like domain-containing protein</fullName>
    </recommendedName>
</protein>
<sequence>MFQAPDICIFIGKNFEKVCEMCHITVNKTPIFGDNGAISPGGVRIGTPAMTTRGCLEGDFEIIAEFLLRAAQIASNVLREHGKLQKDFLKGLQNNWDLVDLRNRVESFSAQFAMPGFDILANPPLFQDDGMLPLGRRMLCRGSFRFLAPFDAWLKTSFHDYIVGAVKEASFILYCYRQIIRYHGRGGMRIRYYLQQRPSSMAQQPLTARALSPKQAGDVSSIFEGFDLTVGGYVWQFEVFVWTEGGAVEGLVLRGTKWQFGRDAGRQGFIVFLLSAPGNQFAGKAFLKTTVFFVFHNFRWGQGISLRKWNDG</sequence>
<dbReference type="GO" id="GO:0030170">
    <property type="term" value="F:pyridoxal phosphate binding"/>
    <property type="evidence" value="ECO:0007669"/>
    <property type="project" value="TreeGrafter"/>
</dbReference>
<dbReference type="PANTHER" id="PTHR11680:SF7">
    <property type="entry name" value="SERINE HYDROXYMETHYLTRANSFERASE 7"/>
    <property type="match status" value="1"/>
</dbReference>
<evidence type="ECO:0000256" key="1">
    <source>
        <dbReference type="ARBA" id="ARBA00001528"/>
    </source>
</evidence>
<proteinExistence type="predicted"/>
<organism evidence="5 6">
    <name type="scientific">Colocasia esculenta</name>
    <name type="common">Wild taro</name>
    <name type="synonym">Arum esculentum</name>
    <dbReference type="NCBI Taxonomy" id="4460"/>
    <lineage>
        <taxon>Eukaryota</taxon>
        <taxon>Viridiplantae</taxon>
        <taxon>Streptophyta</taxon>
        <taxon>Embryophyta</taxon>
        <taxon>Tracheophyta</taxon>
        <taxon>Spermatophyta</taxon>
        <taxon>Magnoliopsida</taxon>
        <taxon>Liliopsida</taxon>
        <taxon>Araceae</taxon>
        <taxon>Aroideae</taxon>
        <taxon>Colocasieae</taxon>
        <taxon>Colocasia</taxon>
    </lineage>
</organism>
<dbReference type="GO" id="GO:0046653">
    <property type="term" value="P:tetrahydrofolate metabolic process"/>
    <property type="evidence" value="ECO:0007669"/>
    <property type="project" value="TreeGrafter"/>
</dbReference>
<dbReference type="InterPro" id="IPR015422">
    <property type="entry name" value="PyrdxlP-dep_Trfase_small"/>
</dbReference>
<evidence type="ECO:0000256" key="3">
    <source>
        <dbReference type="ARBA" id="ARBA00022898"/>
    </source>
</evidence>
<dbReference type="Pfam" id="PF00464">
    <property type="entry name" value="SHMT"/>
    <property type="match status" value="1"/>
</dbReference>
<dbReference type="Proteomes" id="UP000652761">
    <property type="component" value="Unassembled WGS sequence"/>
</dbReference>
<evidence type="ECO:0000259" key="4">
    <source>
        <dbReference type="Pfam" id="PF00464"/>
    </source>
</evidence>
<reference evidence="5" key="1">
    <citation type="submission" date="2017-07" db="EMBL/GenBank/DDBJ databases">
        <title>Taro Niue Genome Assembly and Annotation.</title>
        <authorList>
            <person name="Atibalentja N."/>
            <person name="Keating K."/>
            <person name="Fields C.J."/>
        </authorList>
    </citation>
    <scope>NUCLEOTIDE SEQUENCE</scope>
    <source>
        <strain evidence="5">Niue_2</strain>
        <tissue evidence="5">Leaf</tissue>
    </source>
</reference>
<dbReference type="InterPro" id="IPR039429">
    <property type="entry name" value="SHMT-like_dom"/>
</dbReference>
<gene>
    <name evidence="5" type="ORF">Taro_040021</name>
</gene>
<dbReference type="SUPFAM" id="SSF53383">
    <property type="entry name" value="PLP-dependent transferases"/>
    <property type="match status" value="1"/>
</dbReference>
<feature type="domain" description="Serine hydroxymethyltransferase-like" evidence="4">
    <location>
        <begin position="12"/>
        <end position="66"/>
    </location>
</feature>
<dbReference type="GO" id="GO:0019264">
    <property type="term" value="P:glycine biosynthetic process from serine"/>
    <property type="evidence" value="ECO:0007669"/>
    <property type="project" value="TreeGrafter"/>
</dbReference>
<comment type="catalytic activity">
    <reaction evidence="1">
        <text>(6R)-5,10-methylene-5,6,7,8-tetrahydrofolate + glycine + H2O = (6S)-5,6,7,8-tetrahydrofolate + L-serine</text>
        <dbReference type="Rhea" id="RHEA:15481"/>
        <dbReference type="ChEBI" id="CHEBI:15377"/>
        <dbReference type="ChEBI" id="CHEBI:15636"/>
        <dbReference type="ChEBI" id="CHEBI:33384"/>
        <dbReference type="ChEBI" id="CHEBI:57305"/>
        <dbReference type="ChEBI" id="CHEBI:57453"/>
        <dbReference type="EC" id="2.1.2.1"/>
    </reaction>
</comment>
<dbReference type="PANTHER" id="PTHR11680">
    <property type="entry name" value="SERINE HYDROXYMETHYLTRANSFERASE"/>
    <property type="match status" value="1"/>
</dbReference>
<dbReference type="GO" id="GO:0004372">
    <property type="term" value="F:glycine hydroxymethyltransferase activity"/>
    <property type="evidence" value="ECO:0007669"/>
    <property type="project" value="UniProtKB-EC"/>
</dbReference>
<evidence type="ECO:0000313" key="5">
    <source>
        <dbReference type="EMBL" id="MQM07183.1"/>
    </source>
</evidence>
<comment type="caution">
    <text evidence="5">The sequence shown here is derived from an EMBL/GenBank/DDBJ whole genome shotgun (WGS) entry which is preliminary data.</text>
</comment>
<keyword evidence="6" id="KW-1185">Reference proteome</keyword>
<dbReference type="InterPro" id="IPR049943">
    <property type="entry name" value="Ser_HO-MeTrfase-like"/>
</dbReference>
<accession>A0A843W7W2</accession>
<dbReference type="InterPro" id="IPR015424">
    <property type="entry name" value="PyrdxlP-dep_Trfase"/>
</dbReference>
<dbReference type="Gene3D" id="3.90.1150.10">
    <property type="entry name" value="Aspartate Aminotransferase, domain 1"/>
    <property type="match status" value="1"/>
</dbReference>
<evidence type="ECO:0000256" key="2">
    <source>
        <dbReference type="ARBA" id="ARBA00001933"/>
    </source>
</evidence>